<organism evidence="3 4">
    <name type="scientific">Lachnotalea glycerini</name>
    <dbReference type="NCBI Taxonomy" id="1763509"/>
    <lineage>
        <taxon>Bacteria</taxon>
        <taxon>Bacillati</taxon>
        <taxon>Bacillota</taxon>
        <taxon>Clostridia</taxon>
        <taxon>Lachnospirales</taxon>
        <taxon>Lachnospiraceae</taxon>
        <taxon>Lachnotalea</taxon>
    </lineage>
</organism>
<dbReference type="Proteomes" id="UP000216411">
    <property type="component" value="Unassembled WGS sequence"/>
</dbReference>
<dbReference type="EMBL" id="QICS01000002">
    <property type="protein sequence ID" value="PXV93365.1"/>
    <property type="molecule type" value="Genomic_DNA"/>
</dbReference>
<dbReference type="Proteomes" id="UP000247523">
    <property type="component" value="Unassembled WGS sequence"/>
</dbReference>
<dbReference type="OrthoDB" id="9812744at2"/>
<reference evidence="2 5" key="2">
    <citation type="submission" date="2018-05" db="EMBL/GenBank/DDBJ databases">
        <title>Genomic Encyclopedia of Type Strains, Phase IV (KMG-IV): sequencing the most valuable type-strain genomes for metagenomic binning, comparative biology and taxonomic classification.</title>
        <authorList>
            <person name="Goeker M."/>
        </authorList>
    </citation>
    <scope>NUCLEOTIDE SEQUENCE [LARGE SCALE GENOMIC DNA]</scope>
    <source>
        <strain evidence="2 5">DSM 28816</strain>
    </source>
</reference>
<sequence length="199" mass="23610">MYSDFFSLMHRLRYIYRWNGTNVIYKEDVAQHCFDVALITHLLCEIYNNMNETKINCGDAVICALYHDYTDSILTHIPAPIKNDNNNIKNAIDELKIECKKYILQSLPDEMKNKQGQVFNKMNDKKIKEVIEIADKIDSYRKAKMELLRGNLEFTNAHKNFKADMDQIYNEKEYVRFFIDTFMSNLDNSLQAEFRYLKS</sequence>
<comment type="caution">
    <text evidence="3">The sequence shown here is derived from an EMBL/GenBank/DDBJ whole genome shotgun (WGS) entry which is preliminary data.</text>
</comment>
<accession>A0A255IKJ4</accession>
<evidence type="ECO:0000313" key="3">
    <source>
        <dbReference type="EMBL" id="RDY28661.1"/>
    </source>
</evidence>
<feature type="domain" description="HD/PDEase" evidence="1">
    <location>
        <begin position="25"/>
        <end position="149"/>
    </location>
</feature>
<keyword evidence="4" id="KW-1185">Reference proteome</keyword>
<name>A0A255IKJ4_9FIRM</name>
<dbReference type="EMBL" id="NOKA02000078">
    <property type="protein sequence ID" value="RDY28661.1"/>
    <property type="molecule type" value="Genomic_DNA"/>
</dbReference>
<protein>
    <submittedName>
        <fullName evidence="3">5'-deoxynucleotidase</fullName>
    </submittedName>
</protein>
<evidence type="ECO:0000313" key="5">
    <source>
        <dbReference type="Proteomes" id="UP000247523"/>
    </source>
</evidence>
<dbReference type="SMART" id="SM00471">
    <property type="entry name" value="HDc"/>
    <property type="match status" value="1"/>
</dbReference>
<proteinExistence type="predicted"/>
<evidence type="ECO:0000313" key="2">
    <source>
        <dbReference type="EMBL" id="PXV93365.1"/>
    </source>
</evidence>
<gene>
    <name evidence="2" type="ORF">C8E03_102133</name>
    <name evidence="3" type="ORF">CG710_019210</name>
</gene>
<dbReference type="InterPro" id="IPR003607">
    <property type="entry name" value="HD/PDEase_dom"/>
</dbReference>
<evidence type="ECO:0000259" key="1">
    <source>
        <dbReference type="SMART" id="SM00471"/>
    </source>
</evidence>
<dbReference type="SUPFAM" id="SSF109604">
    <property type="entry name" value="HD-domain/PDEase-like"/>
    <property type="match status" value="1"/>
</dbReference>
<evidence type="ECO:0000313" key="4">
    <source>
        <dbReference type="Proteomes" id="UP000216411"/>
    </source>
</evidence>
<dbReference type="Pfam" id="PF12917">
    <property type="entry name" value="YfbR-like"/>
    <property type="match status" value="1"/>
</dbReference>
<dbReference type="Gene3D" id="1.10.3210.10">
    <property type="entry name" value="Hypothetical protein af1432"/>
    <property type="match status" value="1"/>
</dbReference>
<dbReference type="AlphaFoldDB" id="A0A255IKJ4"/>
<reference evidence="3" key="3">
    <citation type="submission" date="2018-07" db="EMBL/GenBank/DDBJ databases">
        <authorList>
            <person name="Quirk P.G."/>
            <person name="Krulwich T.A."/>
        </authorList>
    </citation>
    <scope>NUCLEOTIDE SEQUENCE</scope>
    <source>
        <strain evidence="3">CCRI-19302</strain>
    </source>
</reference>
<dbReference type="RefSeq" id="WP_094377548.1">
    <property type="nucleotide sequence ID" value="NZ_NOKA02000078.1"/>
</dbReference>
<reference evidence="3 4" key="1">
    <citation type="journal article" date="2017" name="Genome Announc.">
        <title>Draft Genome Sequence of a Sporulating and Motile Strain of Lachnotalea glycerini Isolated from Water in Quebec City, Canada.</title>
        <authorList>
            <person name="Maheux A.F."/>
            <person name="Boudreau D.K."/>
            <person name="Berube E."/>
            <person name="Boissinot M."/>
            <person name="Raymond F."/>
            <person name="Brodeur S."/>
            <person name="Corbeil J."/>
            <person name="Isabel S."/>
            <person name="Omar R.F."/>
            <person name="Bergeron M.G."/>
        </authorList>
    </citation>
    <scope>NUCLEOTIDE SEQUENCE [LARGE SCALE GENOMIC DNA]</scope>
    <source>
        <strain evidence="3 4">CCRI-19302</strain>
    </source>
</reference>